<evidence type="ECO:0000256" key="14">
    <source>
        <dbReference type="PIRNR" id="PIRNR000292"/>
    </source>
</evidence>
<dbReference type="GO" id="GO:0016682">
    <property type="term" value="F:oxidoreductase activity, acting on diphenols and related substances as donors, oxygen as acceptor"/>
    <property type="evidence" value="ECO:0007669"/>
    <property type="project" value="InterPro"/>
</dbReference>
<evidence type="ECO:0000313" key="20">
    <source>
        <dbReference type="Proteomes" id="UP000219182"/>
    </source>
</evidence>
<dbReference type="PANTHER" id="PTHR22888">
    <property type="entry name" value="CYTOCHROME C OXIDASE, SUBUNIT II"/>
    <property type="match status" value="1"/>
</dbReference>
<dbReference type="InterPro" id="IPR034227">
    <property type="entry name" value="CuRO_UO_II"/>
</dbReference>
<keyword evidence="12" id="KW-0564">Palmitate</keyword>
<keyword evidence="4 14" id="KW-1003">Cell membrane</keyword>
<evidence type="ECO:0000259" key="17">
    <source>
        <dbReference type="PROSITE" id="PS50857"/>
    </source>
</evidence>
<keyword evidence="5 14" id="KW-0679">Respiratory chain</keyword>
<keyword evidence="13" id="KW-0449">Lipoprotein</keyword>
<accession>A0A2A6FC96</accession>
<evidence type="ECO:0000256" key="10">
    <source>
        <dbReference type="ARBA" id="ARBA00023002"/>
    </source>
</evidence>
<dbReference type="GO" id="GO:0042773">
    <property type="term" value="P:ATP synthesis coupled electron transport"/>
    <property type="evidence" value="ECO:0007669"/>
    <property type="project" value="TreeGrafter"/>
</dbReference>
<evidence type="ECO:0000256" key="16">
    <source>
        <dbReference type="SAM" id="Phobius"/>
    </source>
</evidence>
<evidence type="ECO:0000256" key="6">
    <source>
        <dbReference type="ARBA" id="ARBA00022692"/>
    </source>
</evidence>
<dbReference type="SUPFAM" id="SSF81464">
    <property type="entry name" value="Cytochrome c oxidase subunit II-like, transmembrane region"/>
    <property type="match status" value="1"/>
</dbReference>
<keyword evidence="8 14" id="KW-0249">Electron transport</keyword>
<evidence type="ECO:0000256" key="11">
    <source>
        <dbReference type="ARBA" id="ARBA00023136"/>
    </source>
</evidence>
<dbReference type="InterPro" id="IPR010514">
    <property type="entry name" value="COX_ARM"/>
</dbReference>
<evidence type="ECO:0000256" key="13">
    <source>
        <dbReference type="ARBA" id="ARBA00023288"/>
    </source>
</evidence>
<evidence type="ECO:0000256" key="8">
    <source>
        <dbReference type="ARBA" id="ARBA00022982"/>
    </source>
</evidence>
<dbReference type="Gene3D" id="1.10.287.90">
    <property type="match status" value="1"/>
</dbReference>
<evidence type="ECO:0000256" key="9">
    <source>
        <dbReference type="ARBA" id="ARBA00022989"/>
    </source>
</evidence>
<evidence type="ECO:0000256" key="1">
    <source>
        <dbReference type="ARBA" id="ARBA00004651"/>
    </source>
</evidence>
<dbReference type="EMBL" id="NWQG01000131">
    <property type="protein sequence ID" value="PDQ19363.1"/>
    <property type="molecule type" value="Genomic_DNA"/>
</dbReference>
<dbReference type="InterPro" id="IPR008972">
    <property type="entry name" value="Cupredoxin"/>
</dbReference>
<comment type="subcellular location">
    <subcellularLocation>
        <location evidence="1">Cell membrane</location>
        <topology evidence="1">Multi-pass membrane protein</topology>
    </subcellularLocation>
</comment>
<evidence type="ECO:0000256" key="15">
    <source>
        <dbReference type="SAM" id="MobiDB-lite"/>
    </source>
</evidence>
<reference evidence="19 20" key="1">
    <citation type="submission" date="2017-09" db="EMBL/GenBank/DDBJ databases">
        <title>Mesorhizobum sanjuanii sp. nov. isolated from nodules of Lotus tenuis in saline-alkaline lowlands of Flooding Pampa.</title>
        <authorList>
            <person name="Sannazzaro A.I."/>
            <person name="Torres Tejerizo G.A."/>
            <person name="Fontana F."/>
            <person name="Cumpa Velazquez L.M."/>
            <person name="Hansen L."/>
            <person name="Pistorio M."/>
            <person name="Estrella M.J."/>
        </authorList>
    </citation>
    <scope>NUCLEOTIDE SEQUENCE [LARGE SCALE GENOMIC DNA]</scope>
    <source>
        <strain evidence="19 20">BSA136</strain>
    </source>
</reference>
<dbReference type="GO" id="GO:0009486">
    <property type="term" value="F:cytochrome bo3 ubiquinol oxidase activity"/>
    <property type="evidence" value="ECO:0007669"/>
    <property type="project" value="InterPro"/>
</dbReference>
<dbReference type="PIRSF" id="PIRSF000292">
    <property type="entry name" value="Ubi_od_II"/>
    <property type="match status" value="1"/>
</dbReference>
<evidence type="ECO:0000313" key="19">
    <source>
        <dbReference type="EMBL" id="PDQ19363.1"/>
    </source>
</evidence>
<keyword evidence="9 16" id="KW-1133">Transmembrane helix</keyword>
<feature type="transmembrane region" description="Helical" evidence="16">
    <location>
        <begin position="64"/>
        <end position="84"/>
    </location>
</feature>
<protein>
    <recommendedName>
        <fullName evidence="14">Ubiquinol oxidase subunit 2</fullName>
    </recommendedName>
</protein>
<dbReference type="PROSITE" id="PS50857">
    <property type="entry name" value="COX2_CUA"/>
    <property type="match status" value="1"/>
</dbReference>
<keyword evidence="20" id="KW-1185">Reference proteome</keyword>
<name>A0A2A6FC96_9HYPH</name>
<evidence type="ECO:0000256" key="2">
    <source>
        <dbReference type="ARBA" id="ARBA00007866"/>
    </source>
</evidence>
<dbReference type="RefSeq" id="WP_097575435.1">
    <property type="nucleotide sequence ID" value="NZ_NWQG01000131.1"/>
</dbReference>
<dbReference type="CDD" id="cd04212">
    <property type="entry name" value="CuRO_UO_II"/>
    <property type="match status" value="1"/>
</dbReference>
<evidence type="ECO:0000256" key="4">
    <source>
        <dbReference type="ARBA" id="ARBA00022475"/>
    </source>
</evidence>
<dbReference type="InterPro" id="IPR036257">
    <property type="entry name" value="Cyt_c_oxidase_su2_TM_sf"/>
</dbReference>
<dbReference type="Gene3D" id="2.60.40.420">
    <property type="entry name" value="Cupredoxins - blue copper proteins"/>
    <property type="match status" value="1"/>
</dbReference>
<dbReference type="PROSITE" id="PS50999">
    <property type="entry name" value="COX2_TM"/>
    <property type="match status" value="1"/>
</dbReference>
<feature type="domain" description="Cytochrome oxidase subunit II copper A binding" evidence="17">
    <location>
        <begin position="139"/>
        <end position="251"/>
    </location>
</feature>
<comment type="caution">
    <text evidence="19">The sequence shown here is derived from an EMBL/GenBank/DDBJ whole genome shotgun (WGS) entry which is preliminary data.</text>
</comment>
<evidence type="ECO:0000256" key="12">
    <source>
        <dbReference type="ARBA" id="ARBA00023139"/>
    </source>
</evidence>
<dbReference type="InterPro" id="IPR045187">
    <property type="entry name" value="CcO_II"/>
</dbReference>
<feature type="domain" description="Cytochrome oxidase subunit II transmembrane region profile" evidence="18">
    <location>
        <begin position="36"/>
        <end position="133"/>
    </location>
</feature>
<dbReference type="InterPro" id="IPR006333">
    <property type="entry name" value="Cyt_o_ubiquinol_oxidase_su2"/>
</dbReference>
<dbReference type="InterPro" id="IPR011759">
    <property type="entry name" value="Cyt_c_oxidase_su2_TM_dom"/>
</dbReference>
<proteinExistence type="inferred from homology"/>
<dbReference type="Proteomes" id="UP000219182">
    <property type="component" value="Unassembled WGS sequence"/>
</dbReference>
<dbReference type="SUPFAM" id="SSF49503">
    <property type="entry name" value="Cupredoxins"/>
    <property type="match status" value="1"/>
</dbReference>
<dbReference type="AlphaFoldDB" id="A0A2A6FC96"/>
<dbReference type="GO" id="GO:0005886">
    <property type="term" value="C:plasma membrane"/>
    <property type="evidence" value="ECO:0007669"/>
    <property type="project" value="UniProtKB-SubCell"/>
</dbReference>
<dbReference type="GO" id="GO:0005507">
    <property type="term" value="F:copper ion binding"/>
    <property type="evidence" value="ECO:0007669"/>
    <property type="project" value="InterPro"/>
</dbReference>
<dbReference type="Pfam" id="PF06481">
    <property type="entry name" value="COX_ARM"/>
    <property type="match status" value="1"/>
</dbReference>
<dbReference type="Pfam" id="PF00116">
    <property type="entry name" value="COX2"/>
    <property type="match status" value="1"/>
</dbReference>
<keyword evidence="6 16" id="KW-0812">Transmembrane</keyword>
<keyword evidence="7" id="KW-0732">Signal</keyword>
<dbReference type="NCBIfam" id="TIGR01433">
    <property type="entry name" value="CyoA"/>
    <property type="match status" value="1"/>
</dbReference>
<keyword evidence="11 14" id="KW-0472">Membrane</keyword>
<evidence type="ECO:0000256" key="7">
    <source>
        <dbReference type="ARBA" id="ARBA00022729"/>
    </source>
</evidence>
<comment type="similarity">
    <text evidence="2 14">Belongs to the cytochrome c oxidase subunit 2 family.</text>
</comment>
<feature type="region of interest" description="Disordered" evidence="15">
    <location>
        <begin position="291"/>
        <end position="316"/>
    </location>
</feature>
<organism evidence="19 20">
    <name type="scientific">Mesorhizobium sanjuanii</name>
    <dbReference type="NCBI Taxonomy" id="2037900"/>
    <lineage>
        <taxon>Bacteria</taxon>
        <taxon>Pseudomonadati</taxon>
        <taxon>Pseudomonadota</taxon>
        <taxon>Alphaproteobacteria</taxon>
        <taxon>Hyphomicrobiales</taxon>
        <taxon>Phyllobacteriaceae</taxon>
        <taxon>Mesorhizobium</taxon>
    </lineage>
</organism>
<keyword evidence="10 14" id="KW-0560">Oxidoreductase</keyword>
<evidence type="ECO:0000259" key="18">
    <source>
        <dbReference type="PROSITE" id="PS50999"/>
    </source>
</evidence>
<dbReference type="InterPro" id="IPR002429">
    <property type="entry name" value="CcO_II-like_C"/>
</dbReference>
<keyword evidence="3 14" id="KW-0813">Transport</keyword>
<sequence>MPARSDGLPDRELLLPGRRSTRARVAQCAVLLAPIVLTACQPAVLDPQGTVGIAEKTILIDSLAIMLAIVVPTIVATFIFAWWFRASNTRATYLPNWEYSGRIELIVWSIPLLVIMLLGGVAWVGSHELDPAKPLISNTPPLEVQVVALDWKWLFIYPGQRIASVNHLVVPAGTPIHFSLTSASVMNAFFVPRLGSMIYTMNGMTTQLNLRADAPGTFRGLSSHYSGDGFSDMHFEVQAVSAQRFAAWIDATRGMGPSLDAKSYAALARQSVITTPFTFREADPDLFQQIVTQQLPPGPGPQTGRPNPSVSPRTED</sequence>
<evidence type="ECO:0000256" key="5">
    <source>
        <dbReference type="ARBA" id="ARBA00022660"/>
    </source>
</evidence>
<dbReference type="GO" id="GO:0004129">
    <property type="term" value="F:cytochrome-c oxidase activity"/>
    <property type="evidence" value="ECO:0007669"/>
    <property type="project" value="UniProtKB-UniRule"/>
</dbReference>
<evidence type="ECO:0000256" key="3">
    <source>
        <dbReference type="ARBA" id="ARBA00022448"/>
    </source>
</evidence>
<dbReference type="PANTHER" id="PTHR22888:SF18">
    <property type="entry name" value="CYTOCHROME BO(3) UBIQUINOL OXIDASE SUBUNIT 2"/>
    <property type="match status" value="1"/>
</dbReference>
<feature type="transmembrane region" description="Helical" evidence="16">
    <location>
        <begin position="105"/>
        <end position="125"/>
    </location>
</feature>
<gene>
    <name evidence="19" type="primary">cyoA</name>
    <name evidence="19" type="ORF">CN311_19895</name>
</gene>